<feature type="transmembrane region" description="Helical" evidence="6">
    <location>
        <begin position="225"/>
        <end position="245"/>
    </location>
</feature>
<evidence type="ECO:0000256" key="4">
    <source>
        <dbReference type="ARBA" id="ARBA00022989"/>
    </source>
</evidence>
<dbReference type="PANTHER" id="PTHR32322:SF2">
    <property type="entry name" value="EAMA DOMAIN-CONTAINING PROTEIN"/>
    <property type="match status" value="1"/>
</dbReference>
<dbReference type="Pfam" id="PF00892">
    <property type="entry name" value="EamA"/>
    <property type="match status" value="2"/>
</dbReference>
<feature type="transmembrane region" description="Helical" evidence="6">
    <location>
        <begin position="279"/>
        <end position="298"/>
    </location>
</feature>
<evidence type="ECO:0000256" key="3">
    <source>
        <dbReference type="ARBA" id="ARBA00022692"/>
    </source>
</evidence>
<feature type="transmembrane region" description="Helical" evidence="6">
    <location>
        <begin position="34"/>
        <end position="56"/>
    </location>
</feature>
<keyword evidence="5 6" id="KW-0472">Membrane</keyword>
<dbReference type="EMBL" id="JACXWA010000002">
    <property type="protein sequence ID" value="MBD3869740.1"/>
    <property type="molecule type" value="Genomic_DNA"/>
</dbReference>
<organism evidence="8 9">
    <name type="scientific">Candidatus Sulfomarinibacter kjeldsenii</name>
    <dbReference type="NCBI Taxonomy" id="2885994"/>
    <lineage>
        <taxon>Bacteria</taxon>
        <taxon>Pseudomonadati</taxon>
        <taxon>Acidobacteriota</taxon>
        <taxon>Thermoanaerobaculia</taxon>
        <taxon>Thermoanaerobaculales</taxon>
        <taxon>Candidatus Sulfomarinibacteraceae</taxon>
        <taxon>Candidatus Sulfomarinibacter</taxon>
    </lineage>
</organism>
<feature type="transmembrane region" description="Helical" evidence="6">
    <location>
        <begin position="130"/>
        <end position="150"/>
    </location>
</feature>
<evidence type="ECO:0000313" key="8">
    <source>
        <dbReference type="EMBL" id="MBD3869740.1"/>
    </source>
</evidence>
<feature type="transmembrane region" description="Helical" evidence="6">
    <location>
        <begin position="162"/>
        <end position="182"/>
    </location>
</feature>
<reference evidence="8 9" key="1">
    <citation type="submission" date="2020-08" db="EMBL/GenBank/DDBJ databases">
        <title>Acidobacteriota in marine sediments use diverse sulfur dissimilation pathways.</title>
        <authorList>
            <person name="Wasmund K."/>
        </authorList>
    </citation>
    <scope>NUCLEOTIDE SEQUENCE [LARGE SCALE GENOMIC DNA]</scope>
    <source>
        <strain evidence="8">MAG AM3-A</strain>
    </source>
</reference>
<dbReference type="Proteomes" id="UP000598633">
    <property type="component" value="Unassembled WGS sequence"/>
</dbReference>
<feature type="transmembrane region" description="Helical" evidence="6">
    <location>
        <begin position="100"/>
        <end position="123"/>
    </location>
</feature>
<dbReference type="InterPro" id="IPR000620">
    <property type="entry name" value="EamA_dom"/>
</dbReference>
<feature type="transmembrane region" description="Helical" evidence="6">
    <location>
        <begin position="252"/>
        <end position="273"/>
    </location>
</feature>
<evidence type="ECO:0000256" key="2">
    <source>
        <dbReference type="ARBA" id="ARBA00007362"/>
    </source>
</evidence>
<evidence type="ECO:0000313" key="9">
    <source>
        <dbReference type="Proteomes" id="UP000598633"/>
    </source>
</evidence>
<name>A0A8J6Y9F5_9BACT</name>
<keyword evidence="3 6" id="KW-0812">Transmembrane</keyword>
<dbReference type="PANTHER" id="PTHR32322">
    <property type="entry name" value="INNER MEMBRANE TRANSPORTER"/>
    <property type="match status" value="1"/>
</dbReference>
<evidence type="ECO:0000256" key="5">
    <source>
        <dbReference type="ARBA" id="ARBA00023136"/>
    </source>
</evidence>
<accession>A0A8J6Y9F5</accession>
<dbReference type="GO" id="GO:0016020">
    <property type="term" value="C:membrane"/>
    <property type="evidence" value="ECO:0007669"/>
    <property type="project" value="UniProtKB-SubCell"/>
</dbReference>
<proteinExistence type="inferred from homology"/>
<feature type="domain" description="EamA" evidence="7">
    <location>
        <begin position="9"/>
        <end position="145"/>
    </location>
</feature>
<comment type="caution">
    <text evidence="8">The sequence shown here is derived from an EMBL/GenBank/DDBJ whole genome shotgun (WGS) entry which is preliminary data.</text>
</comment>
<evidence type="ECO:0000259" key="7">
    <source>
        <dbReference type="Pfam" id="PF00892"/>
    </source>
</evidence>
<sequence>MKSRATSVGAALICLSAALWGLDGVVLTPRLANLQVPFVVFLLHAIPFALMQPFLWRSYSRLRAMPARGWLALALVAFTGGMLGTLAIIKALFLVNFNQLSVVVLLQKLQPVFALALAAVLLGERVSARFLAAAVVALGGAYLLTFGLSTPAEAADGISLKAALLAVVAAGAFGAATVLGKMLLGSLDFRDATFARYGMTTAMTLLYLAIRGIGLPFTTVTEANWVMILIISLTTGSGAIFLYYYGLTRVRASVATICELCLPLSAVLLDYLVNDSVLGPWQWVGAALLVGAILRISIIPDNGKSNQ</sequence>
<dbReference type="AlphaFoldDB" id="A0A8J6Y9F5"/>
<protein>
    <submittedName>
        <fullName evidence="8">DMT family transporter</fullName>
    </submittedName>
</protein>
<comment type="subcellular location">
    <subcellularLocation>
        <location evidence="1">Membrane</location>
        <topology evidence="1">Multi-pass membrane protein</topology>
    </subcellularLocation>
</comment>
<gene>
    <name evidence="8" type="ORF">IFJ97_00075</name>
</gene>
<feature type="transmembrane region" description="Helical" evidence="6">
    <location>
        <begin position="194"/>
        <end position="213"/>
    </location>
</feature>
<dbReference type="InterPro" id="IPR037185">
    <property type="entry name" value="EmrE-like"/>
</dbReference>
<feature type="domain" description="EamA" evidence="7">
    <location>
        <begin position="161"/>
        <end position="297"/>
    </location>
</feature>
<feature type="transmembrane region" description="Helical" evidence="6">
    <location>
        <begin position="68"/>
        <end position="94"/>
    </location>
</feature>
<evidence type="ECO:0000256" key="6">
    <source>
        <dbReference type="SAM" id="Phobius"/>
    </source>
</evidence>
<evidence type="ECO:0000256" key="1">
    <source>
        <dbReference type="ARBA" id="ARBA00004141"/>
    </source>
</evidence>
<dbReference type="InterPro" id="IPR050638">
    <property type="entry name" value="AA-Vitamin_Transporters"/>
</dbReference>
<dbReference type="SUPFAM" id="SSF103481">
    <property type="entry name" value="Multidrug resistance efflux transporter EmrE"/>
    <property type="match status" value="2"/>
</dbReference>
<comment type="similarity">
    <text evidence="2">Belongs to the EamA transporter family.</text>
</comment>
<keyword evidence="4 6" id="KW-1133">Transmembrane helix</keyword>